<accession>A0A5N6NBE4</accession>
<evidence type="ECO:0000256" key="5">
    <source>
        <dbReference type="SAM" id="MobiDB-lite"/>
    </source>
</evidence>
<feature type="compositionally biased region" description="Polar residues" evidence="5">
    <location>
        <begin position="618"/>
        <end position="627"/>
    </location>
</feature>
<evidence type="ECO:0000259" key="6">
    <source>
        <dbReference type="PROSITE" id="PS50172"/>
    </source>
</evidence>
<evidence type="ECO:0000256" key="4">
    <source>
        <dbReference type="HAMAP-Rule" id="MF_03028"/>
    </source>
</evidence>
<proteinExistence type="inferred from homology"/>
<gene>
    <name evidence="7" type="ORF">E3N88_21879</name>
</gene>
<dbReference type="GO" id="GO:0000466">
    <property type="term" value="P:maturation of 5.8S rRNA from tricistronic rRNA transcript (SSU-rRNA, 5.8S rRNA, LSU-rRNA)"/>
    <property type="evidence" value="ECO:0007669"/>
    <property type="project" value="UniProtKB-UniRule"/>
</dbReference>
<name>A0A5N6NBE4_9ASTR</name>
<dbReference type="FunFam" id="3.40.50.10190:FF:000002">
    <property type="entry name" value="Pescadillo homolog"/>
    <property type="match status" value="1"/>
</dbReference>
<keyword evidence="8" id="KW-1185">Reference proteome</keyword>
<dbReference type="SUPFAM" id="SSF52113">
    <property type="entry name" value="BRCT domain"/>
    <property type="match status" value="1"/>
</dbReference>
<sequence>MGISFHKLGVILQGLRSSVGEYKIAEEAHIKAIQIDEKSVEACGHLAQGYDVALGARLNGQTFPSMVGLLSGSKFSIYILYNTYDKAPPSLKTTIVDLDKDRLEMITDTWIQLQDVPSPAKGKKKEGNAARYITRSQAVKYLQVSLSVFRRLCIFKGVFPRDPKKKVKGNHHTYYHMKDILFLKHEPLLDKFREMRAYDKKVKKAMSKKNKDLAERLLTRKPTYTLDMLIRERYPKFIDALRDLDDCLTMVHLFAALPAIERENIQAERIHNCRGLSLEWQAYISRTHKLRKAFISVKGIYYQAEVDGQKVTWLTPHALQQVMPQDVDYKIMLTFLEFYETLLGFVNLRLYHSINLKYPPILDPRLKALAADLYALTRYVDAKNRTIEANIEESELRLAQLQDQLPANEPGALMHLVEDVGDEQEDDEETRACKTLFQNKTFFLGREVPRESLLFVITAFGGVVSWDGDGAPFGESNQDINYQIVDRPTQGHRFISRDYIQPQWVFDCINARIILPTEDYMVGKVLPPHLSPFVDNEAEGYVPEYAETIKRLQAAARKEILPMPGGEQDDIDNAQNLLAEGILDRTKAKETAERKKMMMIHERQYHQELKKEMEGMQYTSVPESSNNGEEDTDDMSHPEQLVQDDENMIKVSMSRKKRRLYEAIKISQGRKKANVEALKTRKKNIQKSKKTTSNSS</sequence>
<feature type="region of interest" description="Disordered" evidence="5">
    <location>
        <begin position="618"/>
        <end position="654"/>
    </location>
</feature>
<evidence type="ECO:0000313" key="7">
    <source>
        <dbReference type="EMBL" id="KAD4584278.1"/>
    </source>
</evidence>
<dbReference type="GO" id="GO:0030687">
    <property type="term" value="C:preribosome, large subunit precursor"/>
    <property type="evidence" value="ECO:0007669"/>
    <property type="project" value="UniProtKB-UniRule"/>
</dbReference>
<dbReference type="PANTHER" id="PTHR12221:SF6">
    <property type="entry name" value="PESCADILLO HOMOLOG"/>
    <property type="match status" value="1"/>
</dbReference>
<dbReference type="AlphaFoldDB" id="A0A5N6NBE4"/>
<feature type="compositionally biased region" description="Basic residues" evidence="5">
    <location>
        <begin position="680"/>
        <end position="690"/>
    </location>
</feature>
<dbReference type="Proteomes" id="UP000326396">
    <property type="component" value="Linkage Group LG2"/>
</dbReference>
<comment type="caution">
    <text evidence="7">The sequence shown here is derived from an EMBL/GenBank/DDBJ whole genome shotgun (WGS) entry which is preliminary data.</text>
</comment>
<keyword evidence="3 4" id="KW-0539">Nucleus</keyword>
<dbReference type="InterPro" id="IPR010613">
    <property type="entry name" value="PES"/>
</dbReference>
<feature type="domain" description="BRCT" evidence="6">
    <location>
        <begin position="432"/>
        <end position="522"/>
    </location>
</feature>
<dbReference type="PROSITE" id="PS50172">
    <property type="entry name" value="BRCT"/>
    <property type="match status" value="1"/>
</dbReference>
<evidence type="ECO:0000256" key="1">
    <source>
        <dbReference type="ARBA" id="ARBA00022517"/>
    </source>
</evidence>
<dbReference type="InterPro" id="IPR036420">
    <property type="entry name" value="BRCT_dom_sf"/>
</dbReference>
<evidence type="ECO:0000256" key="2">
    <source>
        <dbReference type="ARBA" id="ARBA00022552"/>
    </source>
</evidence>
<comment type="subcellular location">
    <subcellularLocation>
        <location evidence="4">Nucleus</location>
        <location evidence="4">Nucleolus</location>
    </subcellularLocation>
    <subcellularLocation>
        <location evidence="4">Nucleus</location>
        <location evidence="4">Nucleoplasm</location>
    </subcellularLocation>
</comment>
<feature type="region of interest" description="Disordered" evidence="5">
    <location>
        <begin position="668"/>
        <end position="696"/>
    </location>
</feature>
<dbReference type="HAMAP" id="MF_03028">
    <property type="entry name" value="Pescadillo"/>
    <property type="match status" value="1"/>
</dbReference>
<organism evidence="7 8">
    <name type="scientific">Mikania micrantha</name>
    <name type="common">bitter vine</name>
    <dbReference type="NCBI Taxonomy" id="192012"/>
    <lineage>
        <taxon>Eukaryota</taxon>
        <taxon>Viridiplantae</taxon>
        <taxon>Streptophyta</taxon>
        <taxon>Embryophyta</taxon>
        <taxon>Tracheophyta</taxon>
        <taxon>Spermatophyta</taxon>
        <taxon>Magnoliopsida</taxon>
        <taxon>eudicotyledons</taxon>
        <taxon>Gunneridae</taxon>
        <taxon>Pentapetalae</taxon>
        <taxon>asterids</taxon>
        <taxon>campanulids</taxon>
        <taxon>Asterales</taxon>
        <taxon>Asteraceae</taxon>
        <taxon>Asteroideae</taxon>
        <taxon>Heliantheae alliance</taxon>
        <taxon>Eupatorieae</taxon>
        <taxon>Mikania</taxon>
    </lineage>
</organism>
<keyword evidence="1 4" id="KW-0690">Ribosome biogenesis</keyword>
<dbReference type="GO" id="GO:0000463">
    <property type="term" value="P:maturation of LSU-rRNA from tricistronic rRNA transcript (SSU-rRNA, 5.8S rRNA, LSU-rRNA)"/>
    <property type="evidence" value="ECO:0007669"/>
    <property type="project" value="UniProtKB-UniRule"/>
</dbReference>
<protein>
    <recommendedName>
        <fullName evidence="4">Pescadillo homolog</fullName>
    </recommendedName>
</protein>
<keyword evidence="2 4" id="KW-0698">rRNA processing</keyword>
<dbReference type="PANTHER" id="PTHR12221">
    <property type="entry name" value="PESCADILLO - RELATED"/>
    <property type="match status" value="1"/>
</dbReference>
<reference evidence="7 8" key="1">
    <citation type="submission" date="2019-05" db="EMBL/GenBank/DDBJ databases">
        <title>Mikania micrantha, genome provides insights into the molecular mechanism of rapid growth.</title>
        <authorList>
            <person name="Liu B."/>
        </authorList>
    </citation>
    <scope>NUCLEOTIDE SEQUENCE [LARGE SCALE GENOMIC DNA]</scope>
    <source>
        <strain evidence="7">NLD-2019</strain>
        <tissue evidence="7">Leaf</tissue>
    </source>
</reference>
<dbReference type="CDD" id="cd17709">
    <property type="entry name" value="BRCT_pescadillo_like"/>
    <property type="match status" value="1"/>
</dbReference>
<comment type="similarity">
    <text evidence="4">Belongs to the pescadillo family.</text>
</comment>
<dbReference type="GO" id="GO:0005654">
    <property type="term" value="C:nucleoplasm"/>
    <property type="evidence" value="ECO:0007669"/>
    <property type="project" value="UniProtKB-SubCell"/>
</dbReference>
<evidence type="ECO:0000256" key="3">
    <source>
        <dbReference type="ARBA" id="ARBA00023242"/>
    </source>
</evidence>
<dbReference type="InterPro" id="IPR001357">
    <property type="entry name" value="BRCT_dom"/>
</dbReference>
<dbReference type="OrthoDB" id="10264910at2759"/>
<dbReference type="Pfam" id="PF06732">
    <property type="entry name" value="Pescadillo_N"/>
    <property type="match status" value="1"/>
</dbReference>
<comment type="function">
    <text evidence="4">Required for maturation of ribosomal RNAs and formation of the large ribosomal subunit.</text>
</comment>
<dbReference type="GO" id="GO:0070545">
    <property type="term" value="C:PeBoW complex"/>
    <property type="evidence" value="ECO:0007669"/>
    <property type="project" value="TreeGrafter"/>
</dbReference>
<dbReference type="Gene3D" id="3.40.50.10190">
    <property type="entry name" value="BRCT domain"/>
    <property type="match status" value="1"/>
</dbReference>
<dbReference type="Pfam" id="PF16589">
    <property type="entry name" value="BRCT_2"/>
    <property type="match status" value="1"/>
</dbReference>
<dbReference type="GO" id="GO:0003723">
    <property type="term" value="F:RNA binding"/>
    <property type="evidence" value="ECO:0007669"/>
    <property type="project" value="TreeGrafter"/>
</dbReference>
<dbReference type="EMBL" id="SZYD01000012">
    <property type="protein sequence ID" value="KAD4584278.1"/>
    <property type="molecule type" value="Genomic_DNA"/>
</dbReference>
<dbReference type="GO" id="GO:0043021">
    <property type="term" value="F:ribonucleoprotein complex binding"/>
    <property type="evidence" value="ECO:0007669"/>
    <property type="project" value="UniProtKB-UniRule"/>
</dbReference>
<evidence type="ECO:0000313" key="8">
    <source>
        <dbReference type="Proteomes" id="UP000326396"/>
    </source>
</evidence>